<sequence>MSIIAFPSSFFLTGKEETYLGSLFLNLLKQILFFLYILVTSASASKTGQLNCLAT</sequence>
<keyword evidence="1" id="KW-0812">Transmembrane</keyword>
<feature type="transmembrane region" description="Helical" evidence="1">
    <location>
        <begin position="20"/>
        <end position="39"/>
    </location>
</feature>
<organism evidence="2">
    <name type="scientific">marine metagenome</name>
    <dbReference type="NCBI Taxonomy" id="408172"/>
    <lineage>
        <taxon>unclassified sequences</taxon>
        <taxon>metagenomes</taxon>
        <taxon>ecological metagenomes</taxon>
    </lineage>
</organism>
<accession>A0A382ZCC3</accession>
<gene>
    <name evidence="2" type="ORF">METZ01_LOCUS446020</name>
</gene>
<keyword evidence="1" id="KW-0472">Membrane</keyword>
<evidence type="ECO:0000256" key="1">
    <source>
        <dbReference type="SAM" id="Phobius"/>
    </source>
</evidence>
<keyword evidence="1" id="KW-1133">Transmembrane helix</keyword>
<dbReference type="EMBL" id="UINC01182765">
    <property type="protein sequence ID" value="SVD93166.1"/>
    <property type="molecule type" value="Genomic_DNA"/>
</dbReference>
<evidence type="ECO:0000313" key="2">
    <source>
        <dbReference type="EMBL" id="SVD93166.1"/>
    </source>
</evidence>
<dbReference type="AlphaFoldDB" id="A0A382ZCC3"/>
<proteinExistence type="predicted"/>
<name>A0A382ZCC3_9ZZZZ</name>
<reference evidence="2" key="1">
    <citation type="submission" date="2018-05" db="EMBL/GenBank/DDBJ databases">
        <authorList>
            <person name="Lanie J.A."/>
            <person name="Ng W.-L."/>
            <person name="Kazmierczak K.M."/>
            <person name="Andrzejewski T.M."/>
            <person name="Davidsen T.M."/>
            <person name="Wayne K.J."/>
            <person name="Tettelin H."/>
            <person name="Glass J.I."/>
            <person name="Rusch D."/>
            <person name="Podicherti R."/>
            <person name="Tsui H.-C.T."/>
            <person name="Winkler M.E."/>
        </authorList>
    </citation>
    <scope>NUCLEOTIDE SEQUENCE</scope>
</reference>
<protein>
    <submittedName>
        <fullName evidence="2">Uncharacterized protein</fullName>
    </submittedName>
</protein>